<sequence>MLRGLNPILSPDLLHILRAMGHGDDIVIADANFPAESTGRRVARLDGLSATDVTEAVLSIMPLDSFVDDPAITMQVVDDPQATPPVVEAFQKIIEATADNPAAVKPIERFAFYDRAKAAFAIVQTGEGRLYGNIILKKGVIAP</sequence>
<dbReference type="RefSeq" id="WP_271092596.1">
    <property type="nucleotide sequence ID" value="NZ_JAPJZH010000029.1"/>
</dbReference>
<accession>A0ABT4VVI4</accession>
<evidence type="ECO:0000313" key="5">
    <source>
        <dbReference type="Proteomes" id="UP001148313"/>
    </source>
</evidence>
<keyword evidence="5" id="KW-1185">Reference proteome</keyword>
<dbReference type="Proteomes" id="UP001148313">
    <property type="component" value="Unassembled WGS sequence"/>
</dbReference>
<evidence type="ECO:0000313" key="4">
    <source>
        <dbReference type="EMBL" id="MDA4848720.1"/>
    </source>
</evidence>
<dbReference type="Gene3D" id="3.40.1650.10">
    <property type="entry name" value="RbsD-like domain"/>
    <property type="match status" value="1"/>
</dbReference>
<evidence type="ECO:0000256" key="3">
    <source>
        <dbReference type="ARBA" id="ARBA00036324"/>
    </source>
</evidence>
<gene>
    <name evidence="4" type="ORF">OOZ53_25415</name>
</gene>
<comment type="catalytic activity">
    <reaction evidence="1">
        <text>beta-D-ribopyranose = beta-D-ribofuranose</text>
        <dbReference type="Rhea" id="RHEA:25432"/>
        <dbReference type="ChEBI" id="CHEBI:27476"/>
        <dbReference type="ChEBI" id="CHEBI:47002"/>
        <dbReference type="EC" id="5.4.99.62"/>
    </reaction>
</comment>
<dbReference type="SUPFAM" id="SSF102546">
    <property type="entry name" value="RbsD-like"/>
    <property type="match status" value="1"/>
</dbReference>
<comment type="caution">
    <text evidence="4">The sequence shown here is derived from an EMBL/GenBank/DDBJ whole genome shotgun (WGS) entry which is preliminary data.</text>
</comment>
<comment type="catalytic activity">
    <reaction evidence="3">
        <text>alpha-L-fucose = beta-L-fucose</text>
        <dbReference type="Rhea" id="RHEA:25580"/>
        <dbReference type="ChEBI" id="CHEBI:42548"/>
        <dbReference type="ChEBI" id="CHEBI:42589"/>
        <dbReference type="EC" id="5.1.3.29"/>
    </reaction>
</comment>
<organism evidence="4 5">
    <name type="scientific">Hoeflea poritis</name>
    <dbReference type="NCBI Taxonomy" id="2993659"/>
    <lineage>
        <taxon>Bacteria</taxon>
        <taxon>Pseudomonadati</taxon>
        <taxon>Pseudomonadota</taxon>
        <taxon>Alphaproteobacteria</taxon>
        <taxon>Hyphomicrobiales</taxon>
        <taxon>Rhizobiaceae</taxon>
        <taxon>Hoeflea</taxon>
    </lineage>
</organism>
<evidence type="ECO:0000256" key="1">
    <source>
        <dbReference type="ARBA" id="ARBA00000223"/>
    </source>
</evidence>
<protein>
    <submittedName>
        <fullName evidence="4">Ribose ABC transporter</fullName>
    </submittedName>
</protein>
<evidence type="ECO:0000256" key="2">
    <source>
        <dbReference type="ARBA" id="ARBA00023235"/>
    </source>
</evidence>
<dbReference type="InterPro" id="IPR050443">
    <property type="entry name" value="RbsD/FucU_mutarotase"/>
</dbReference>
<keyword evidence="2" id="KW-0413">Isomerase</keyword>
<name>A0ABT4VVI4_9HYPH</name>
<dbReference type="PANTHER" id="PTHR31690:SF4">
    <property type="entry name" value="FUCOSE MUTAROTASE"/>
    <property type="match status" value="1"/>
</dbReference>
<dbReference type="Pfam" id="PF05025">
    <property type="entry name" value="RbsD_FucU"/>
    <property type="match status" value="1"/>
</dbReference>
<dbReference type="PANTHER" id="PTHR31690">
    <property type="entry name" value="FUCOSE MUTAROTASE"/>
    <property type="match status" value="1"/>
</dbReference>
<dbReference type="InterPro" id="IPR023750">
    <property type="entry name" value="RbsD-like_sf"/>
</dbReference>
<proteinExistence type="predicted"/>
<dbReference type="EMBL" id="JAPJZH010000029">
    <property type="protein sequence ID" value="MDA4848720.1"/>
    <property type="molecule type" value="Genomic_DNA"/>
</dbReference>
<dbReference type="InterPro" id="IPR007721">
    <property type="entry name" value="RbsD_FucU"/>
</dbReference>
<reference evidence="4" key="1">
    <citation type="submission" date="2022-11" db="EMBL/GenBank/DDBJ databases">
        <title>Hoeflea poritis sp. nov., isolated from scleractinian coral Porites lutea.</title>
        <authorList>
            <person name="Zhang G."/>
            <person name="Wei Q."/>
            <person name="Cai L."/>
        </authorList>
    </citation>
    <scope>NUCLEOTIDE SEQUENCE</scope>
    <source>
        <strain evidence="4">E7-10</strain>
    </source>
</reference>